<dbReference type="EMBL" id="LT607754">
    <property type="protein sequence ID" value="SCG72029.1"/>
    <property type="molecule type" value="Genomic_DNA"/>
</dbReference>
<dbReference type="Pfam" id="PF23544">
    <property type="entry name" value="AtuA_ferredoxin"/>
    <property type="match status" value="1"/>
</dbReference>
<protein>
    <recommendedName>
        <fullName evidence="5">Exopolyphosphatase</fullName>
    </recommendedName>
</protein>
<dbReference type="Proteomes" id="UP000198221">
    <property type="component" value="Chromosome I"/>
</dbReference>
<name>A0A1C5JP73_9ACTN</name>
<dbReference type="InterPro" id="IPR056362">
    <property type="entry name" value="AtuA-like_ferredoxin_dom"/>
</dbReference>
<gene>
    <name evidence="3" type="ORF">GA0070613_5011</name>
</gene>
<accession>A0A1C5JP73</accession>
<dbReference type="Pfam" id="PF07287">
    <property type="entry name" value="AtuA"/>
    <property type="match status" value="1"/>
</dbReference>
<evidence type="ECO:0000259" key="1">
    <source>
        <dbReference type="Pfam" id="PF07287"/>
    </source>
</evidence>
<reference evidence="4" key="1">
    <citation type="submission" date="2016-06" db="EMBL/GenBank/DDBJ databases">
        <authorList>
            <person name="Varghese N."/>
            <person name="Submissions Spin"/>
        </authorList>
    </citation>
    <scope>NUCLEOTIDE SEQUENCE [LARGE SCALE GENOMIC DNA]</scope>
    <source>
        <strain evidence="4">DSM 43819</strain>
    </source>
</reference>
<dbReference type="PANTHER" id="PTHR47585">
    <property type="match status" value="1"/>
</dbReference>
<feature type="domain" description="Acyclic terpene utilisation N-terminal" evidence="1">
    <location>
        <begin position="18"/>
        <end position="452"/>
    </location>
</feature>
<organism evidence="3 4">
    <name type="scientific">Micromonospora inositola</name>
    <dbReference type="NCBI Taxonomy" id="47865"/>
    <lineage>
        <taxon>Bacteria</taxon>
        <taxon>Bacillati</taxon>
        <taxon>Actinomycetota</taxon>
        <taxon>Actinomycetes</taxon>
        <taxon>Micromonosporales</taxon>
        <taxon>Micromonosporaceae</taxon>
        <taxon>Micromonospora</taxon>
    </lineage>
</organism>
<evidence type="ECO:0000313" key="4">
    <source>
        <dbReference type="Proteomes" id="UP000198221"/>
    </source>
</evidence>
<dbReference type="PANTHER" id="PTHR47585:SF1">
    <property type="entry name" value="DUF1446 DOMAIN-CONTAINING PROTEIN"/>
    <property type="match status" value="1"/>
</dbReference>
<evidence type="ECO:0000313" key="3">
    <source>
        <dbReference type="EMBL" id="SCG72029.1"/>
    </source>
</evidence>
<evidence type="ECO:0000259" key="2">
    <source>
        <dbReference type="Pfam" id="PF23544"/>
    </source>
</evidence>
<dbReference type="AlphaFoldDB" id="A0A1C5JP73"/>
<feature type="domain" description="AtuA-like ferredoxin-fold" evidence="2">
    <location>
        <begin position="496"/>
        <end position="590"/>
    </location>
</feature>
<evidence type="ECO:0008006" key="5">
    <source>
        <dbReference type="Google" id="ProtNLM"/>
    </source>
</evidence>
<proteinExistence type="predicted"/>
<keyword evidence="4" id="KW-1185">Reference proteome</keyword>
<sequence length="615" mass="65757">MTPTVTDTRRTGEQRRVIRIANCSGYFGDRPTAALEMVEGGHIDVLTGDWLAELTMYILSKTRAKNPSAGYARTFVRQVEQVMAACLDRGIKIVANAGGLDPAGCASAVRDVADLLGLSPRIAYVEGDDVSSRIAALSAAGALTELVTGAPAAELNDCVVANAYLGGWGITSALKEGADIVVTGRVVDAALVTGPAAWFHEWEPDDWDALAGATAAGHVIECGTQATGGNYSFFDEDLLAGPVGFPWAEVAADGTSVIGKHDGTWGQVNVETVTSQLLYEVGSPRYLSPDVVTRLDSLVLRQLDDGRVEISGARGEPAPTTLKVGVVQDGGYRQDVTIALTGLDIEAKARVVERAFWNACVHDRGDFDSVEVKLHRTDKVDPSSNEEAVATWQMTIRHRDDAKLGRSIFDARAQLGLATIPGFFSLGGERSVTRVGVFRPLLLEATHVATTVTEVGGATWSVPDLVTRHRVPVEQDHANGMDTVPSPVSGECETAPLGRLVGARSGDKGGDANLGVYARSDVAYEWLVHFLTVDRLRELLPEAKELAIERYRMPNLRALNFVLRGLLGEGVAASSRQDPQAKSLAEWLRSRLVDVPAHLLADAHTRPAVTTSDHS</sequence>
<dbReference type="InterPro" id="IPR010839">
    <property type="entry name" value="AtuA_N"/>
</dbReference>